<keyword evidence="3" id="KW-1185">Reference proteome</keyword>
<name>N6YXR2_THAL4</name>
<comment type="caution">
    <text evidence="2">The sequence shown here is derived from an EMBL/GenBank/DDBJ whole genome shotgun (WGS) entry which is preliminary data.</text>
</comment>
<protein>
    <submittedName>
        <fullName evidence="2">Uncharacterized protein</fullName>
    </submittedName>
</protein>
<evidence type="ECO:0000313" key="3">
    <source>
        <dbReference type="Proteomes" id="UP000013232"/>
    </source>
</evidence>
<dbReference type="AlphaFoldDB" id="N6YXR2"/>
<dbReference type="EMBL" id="AMXE01000046">
    <property type="protein sequence ID" value="ENO86903.1"/>
    <property type="molecule type" value="Genomic_DNA"/>
</dbReference>
<evidence type="ECO:0000256" key="1">
    <source>
        <dbReference type="SAM" id="MobiDB-lite"/>
    </source>
</evidence>
<feature type="region of interest" description="Disordered" evidence="1">
    <location>
        <begin position="154"/>
        <end position="173"/>
    </location>
</feature>
<reference evidence="2 3" key="1">
    <citation type="submission" date="2012-09" db="EMBL/GenBank/DDBJ databases">
        <title>Draft Genome Sequences of 6 Strains from Genus Thauera.</title>
        <authorList>
            <person name="Liu B."/>
            <person name="Shapleigh J.P."/>
            <person name="Frostegard A.H."/>
        </authorList>
    </citation>
    <scope>NUCLEOTIDE SEQUENCE [LARGE SCALE GENOMIC DNA]</scope>
    <source>
        <strain evidence="3">47Lol / DSM 12138</strain>
    </source>
</reference>
<sequence>MSHLVLGTLGSDQYAFQFSCIPRCTVLARKLGQCRTQRVSVLSRRNGLQAAAGKQLPEPIPHRMAAPNTARMPPLQGRCVEGQQHPGLLRKTVEHLGKRPRFDVIAAQALLRHALLCGQGLGMALGFRQEGGHDAQQRGVEAEISPSAGKLLASERRRGTGLNCSRHCGSRKK</sequence>
<proteinExistence type="predicted"/>
<gene>
    <name evidence="2" type="ORF">C666_12095</name>
</gene>
<dbReference type="Proteomes" id="UP000013232">
    <property type="component" value="Unassembled WGS sequence"/>
</dbReference>
<organism evidence="2 3">
    <name type="scientific">Thauera linaloolentis (strain DSM 12138 / JCM 21573 / CCUG 41526 / CIP 105981 / IAM 15112 / NBRC 102519 / 47Lol)</name>
    <dbReference type="NCBI Taxonomy" id="1123367"/>
    <lineage>
        <taxon>Bacteria</taxon>
        <taxon>Pseudomonadati</taxon>
        <taxon>Pseudomonadota</taxon>
        <taxon>Betaproteobacteria</taxon>
        <taxon>Rhodocyclales</taxon>
        <taxon>Zoogloeaceae</taxon>
        <taxon>Thauera</taxon>
    </lineage>
</organism>
<accession>N6YXR2</accession>
<evidence type="ECO:0000313" key="2">
    <source>
        <dbReference type="EMBL" id="ENO86903.1"/>
    </source>
</evidence>